<dbReference type="GO" id="GO:0005524">
    <property type="term" value="F:ATP binding"/>
    <property type="evidence" value="ECO:0007669"/>
    <property type="project" value="UniProtKB-UniRule"/>
</dbReference>
<evidence type="ECO:0000256" key="3">
    <source>
        <dbReference type="ARBA" id="ARBA00022806"/>
    </source>
</evidence>
<dbReference type="Pfam" id="PF00580">
    <property type="entry name" value="UvrD-helicase"/>
    <property type="match status" value="1"/>
</dbReference>
<dbReference type="PANTHER" id="PTHR11070:SF3">
    <property type="entry name" value="DNA 3'-5' HELICASE"/>
    <property type="match status" value="1"/>
</dbReference>
<dbReference type="PROSITE" id="PS51198">
    <property type="entry name" value="UVRD_HELICASE_ATP_BIND"/>
    <property type="match status" value="1"/>
</dbReference>
<evidence type="ECO:0000256" key="5">
    <source>
        <dbReference type="PROSITE-ProRule" id="PRU00560"/>
    </source>
</evidence>
<dbReference type="STRING" id="1528.SAMN04488579_10417"/>
<dbReference type="Gene3D" id="3.40.50.300">
    <property type="entry name" value="P-loop containing nucleotide triphosphate hydrolases"/>
    <property type="match status" value="1"/>
</dbReference>
<feature type="binding site" evidence="5">
    <location>
        <begin position="15"/>
        <end position="22"/>
    </location>
    <ligand>
        <name>ATP</name>
        <dbReference type="ChEBI" id="CHEBI:30616"/>
    </ligand>
</feature>
<dbReference type="AlphaFoldDB" id="A0A1H3CXF3"/>
<evidence type="ECO:0000256" key="1">
    <source>
        <dbReference type="ARBA" id="ARBA00022741"/>
    </source>
</evidence>
<dbReference type="GO" id="GO:0016787">
    <property type="term" value="F:hydrolase activity"/>
    <property type="evidence" value="ECO:0007669"/>
    <property type="project" value="UniProtKB-UniRule"/>
</dbReference>
<dbReference type="InterPro" id="IPR014016">
    <property type="entry name" value="UvrD-like_ATP-bd"/>
</dbReference>
<dbReference type="SUPFAM" id="SSF52540">
    <property type="entry name" value="P-loop containing nucleoside triphosphate hydrolases"/>
    <property type="match status" value="1"/>
</dbReference>
<evidence type="ECO:0000256" key="4">
    <source>
        <dbReference type="ARBA" id="ARBA00022840"/>
    </source>
</evidence>
<keyword evidence="4 5" id="KW-0067">ATP-binding</keyword>
<organism evidence="7 8">
    <name type="scientific">Eubacterium barkeri</name>
    <name type="common">Clostridium barkeri</name>
    <dbReference type="NCBI Taxonomy" id="1528"/>
    <lineage>
        <taxon>Bacteria</taxon>
        <taxon>Bacillati</taxon>
        <taxon>Bacillota</taxon>
        <taxon>Clostridia</taxon>
        <taxon>Eubacteriales</taxon>
        <taxon>Eubacteriaceae</taxon>
        <taxon>Eubacterium</taxon>
    </lineage>
</organism>
<dbReference type="PANTHER" id="PTHR11070">
    <property type="entry name" value="UVRD / RECB / PCRA DNA HELICASE FAMILY MEMBER"/>
    <property type="match status" value="1"/>
</dbReference>
<name>A0A1H3CXF3_EUBBA</name>
<protein>
    <submittedName>
        <fullName evidence="7">DNA helicase-2 / ATP-dependent DNA helicase PcrA</fullName>
    </submittedName>
</protein>
<evidence type="ECO:0000313" key="8">
    <source>
        <dbReference type="Proteomes" id="UP000199652"/>
    </source>
</evidence>
<dbReference type="OrthoDB" id="9765670at2"/>
<gene>
    <name evidence="7" type="ORF">SAMN04488579_10417</name>
</gene>
<dbReference type="InterPro" id="IPR000212">
    <property type="entry name" value="DNA_helicase_UvrD/REP"/>
</dbReference>
<accession>A0A1H3CXF3</accession>
<evidence type="ECO:0000256" key="2">
    <source>
        <dbReference type="ARBA" id="ARBA00022801"/>
    </source>
</evidence>
<reference evidence="8" key="1">
    <citation type="submission" date="2016-10" db="EMBL/GenBank/DDBJ databases">
        <authorList>
            <person name="Varghese N."/>
            <person name="Submissions S."/>
        </authorList>
    </citation>
    <scope>NUCLEOTIDE SEQUENCE [LARGE SCALE GENOMIC DNA]</scope>
    <source>
        <strain evidence="8">VPI 5359</strain>
    </source>
</reference>
<dbReference type="RefSeq" id="WP_090243537.1">
    <property type="nucleotide sequence ID" value="NZ_FNOU01000004.1"/>
</dbReference>
<dbReference type="GO" id="GO:0003677">
    <property type="term" value="F:DNA binding"/>
    <property type="evidence" value="ECO:0007669"/>
    <property type="project" value="InterPro"/>
</dbReference>
<sequence>MADVKKINNMFLVNAPAGSGKTTYIENSIVNLLAQYPNRRILSITYTNRAKDELNTRIDSKNVTIDTIHSFLSKFVGLYLSKPEVIDLYIQVFENKIKSQIDNGEKDSKNVRYIDKFGKLDFETIKNNVHKIFYNEQAYSSYYYGGLSHDDILFFCRKMFEKFAMLKKRLSNKYAYIFIDEYQDTSADVLYIFYQSVLNTSSNLYLLGDKMQEIYNNYDGSFNSILSEFNQNEDLSINYRCSSNIVGILNNLYNDEKFYQQPNNSCGKVNPTVMITNVFSESFVEQFKDYMQLYLFNRERFEKIGAGDLFRALSDMKAYKFPSQYTPVDALTDTTNDNPDKLFRILFCICDFIKMVSMAAYGKSIQFAREKKQIFNSEFTNIEFHNDKIIFSDKVQWLEEIYESSTMTIQEFCEFLIDNEYCNKDVFRPLLEAIEYEEVLKVSLSQLHALYAYLGAPSVSTQHGVKGEGHNNVCFIAEDSTRNPIVYMYEFFRLLCVEDVNLTDFQNFYYDYVSEIKSIDLTHLKPAKTYSVHEGEYLKYAQYIKNRYKDNKYFSFCQQKYYDKYLSNPNSTNAKECFKSTKIRGTLWAYKLFYVGCSRAKENLVIVIDENKIASFRDEFIERMKAIGFDVIITVR</sequence>
<keyword evidence="3 5" id="KW-0347">Helicase</keyword>
<evidence type="ECO:0000259" key="6">
    <source>
        <dbReference type="PROSITE" id="PS51198"/>
    </source>
</evidence>
<dbReference type="GO" id="GO:0000725">
    <property type="term" value="P:recombinational repair"/>
    <property type="evidence" value="ECO:0007669"/>
    <property type="project" value="TreeGrafter"/>
</dbReference>
<proteinExistence type="predicted"/>
<dbReference type="Proteomes" id="UP000199652">
    <property type="component" value="Unassembled WGS sequence"/>
</dbReference>
<dbReference type="EMBL" id="FNOU01000004">
    <property type="protein sequence ID" value="SDX58903.1"/>
    <property type="molecule type" value="Genomic_DNA"/>
</dbReference>
<keyword evidence="8" id="KW-1185">Reference proteome</keyword>
<feature type="domain" description="UvrD-like helicase ATP-binding" evidence="6">
    <location>
        <begin position="1"/>
        <end position="242"/>
    </location>
</feature>
<dbReference type="GO" id="GO:0005829">
    <property type="term" value="C:cytosol"/>
    <property type="evidence" value="ECO:0007669"/>
    <property type="project" value="TreeGrafter"/>
</dbReference>
<dbReference type="GO" id="GO:0043138">
    <property type="term" value="F:3'-5' DNA helicase activity"/>
    <property type="evidence" value="ECO:0007669"/>
    <property type="project" value="TreeGrafter"/>
</dbReference>
<keyword evidence="2 5" id="KW-0378">Hydrolase</keyword>
<dbReference type="InterPro" id="IPR027417">
    <property type="entry name" value="P-loop_NTPase"/>
</dbReference>
<evidence type="ECO:0000313" key="7">
    <source>
        <dbReference type="EMBL" id="SDX58903.1"/>
    </source>
</evidence>
<keyword evidence="1 5" id="KW-0547">Nucleotide-binding</keyword>